<name>A0ABQ7LBG6_BRACM</name>
<keyword evidence="2" id="KW-1185">Reference proteome</keyword>
<protein>
    <submittedName>
        <fullName evidence="1">Uncharacterized protein</fullName>
    </submittedName>
</protein>
<sequence>MACQNSAKSSELAINYATAANFMAPLLGYPVEQTDSLEDQVILTVPLLLQAYTTTIRSMFPSYENDYEAFEEQCMSRYGAKPRPHWITTEFGGKVKLLLCLLSLDHNWISFNNELIGYVFVENIVSVEEIWKQHHILQWNARFVEPWRGTEEHFEQHYRTYLRAVTKGDPEWLKEQRRQEVAIMVVSLGGGNSPAFFPARVTALHTWETETIVIE</sequence>
<reference evidence="1 2" key="1">
    <citation type="submission" date="2021-03" db="EMBL/GenBank/DDBJ databases">
        <authorList>
            <person name="King G.J."/>
            <person name="Bancroft I."/>
            <person name="Baten A."/>
            <person name="Bloomfield J."/>
            <person name="Borpatragohain P."/>
            <person name="He Z."/>
            <person name="Irish N."/>
            <person name="Irwin J."/>
            <person name="Liu K."/>
            <person name="Mauleon R.P."/>
            <person name="Moore J."/>
            <person name="Morris R."/>
            <person name="Ostergaard L."/>
            <person name="Wang B."/>
            <person name="Wells R."/>
        </authorList>
    </citation>
    <scope>NUCLEOTIDE SEQUENCE [LARGE SCALE GENOMIC DNA]</scope>
    <source>
        <strain evidence="1">R-o-18</strain>
        <tissue evidence="1">Leaf</tissue>
    </source>
</reference>
<dbReference type="Proteomes" id="UP000823674">
    <property type="component" value="Chromosome A09"/>
</dbReference>
<comment type="caution">
    <text evidence="1">The sequence shown here is derived from an EMBL/GenBank/DDBJ whole genome shotgun (WGS) entry which is preliminary data.</text>
</comment>
<accession>A0ABQ7LBG6</accession>
<evidence type="ECO:0000313" key="2">
    <source>
        <dbReference type="Proteomes" id="UP000823674"/>
    </source>
</evidence>
<dbReference type="EMBL" id="JADBGQ010000008">
    <property type="protein sequence ID" value="KAG5383210.1"/>
    <property type="molecule type" value="Genomic_DNA"/>
</dbReference>
<gene>
    <name evidence="1" type="primary">A09p022260.1_BraROA</name>
    <name evidence="1" type="ORF">IGI04_034680</name>
</gene>
<feature type="non-terminal residue" evidence="1">
    <location>
        <position position="215"/>
    </location>
</feature>
<organism evidence="1 2">
    <name type="scientific">Brassica rapa subsp. trilocularis</name>
    <dbReference type="NCBI Taxonomy" id="1813537"/>
    <lineage>
        <taxon>Eukaryota</taxon>
        <taxon>Viridiplantae</taxon>
        <taxon>Streptophyta</taxon>
        <taxon>Embryophyta</taxon>
        <taxon>Tracheophyta</taxon>
        <taxon>Spermatophyta</taxon>
        <taxon>Magnoliopsida</taxon>
        <taxon>eudicotyledons</taxon>
        <taxon>Gunneridae</taxon>
        <taxon>Pentapetalae</taxon>
        <taxon>rosids</taxon>
        <taxon>malvids</taxon>
        <taxon>Brassicales</taxon>
        <taxon>Brassicaceae</taxon>
        <taxon>Brassiceae</taxon>
        <taxon>Brassica</taxon>
    </lineage>
</organism>
<evidence type="ECO:0000313" key="1">
    <source>
        <dbReference type="EMBL" id="KAG5383210.1"/>
    </source>
</evidence>
<proteinExistence type="predicted"/>